<keyword evidence="4 5" id="KW-0408">Iron</keyword>
<accession>A0A0W8D737</accession>
<comment type="similarity">
    <text evidence="1 6">Belongs to the cytochrome P450 family.</text>
</comment>
<dbReference type="Proteomes" id="UP000054636">
    <property type="component" value="Unassembled WGS sequence"/>
</dbReference>
<keyword evidence="5 6" id="KW-0349">Heme</keyword>
<proteinExistence type="inferred from homology"/>
<dbReference type="AlphaFoldDB" id="A0A0W8D737"/>
<protein>
    <recommendedName>
        <fullName evidence="9">Cytochrome P450 86A2</fullName>
    </recommendedName>
</protein>
<gene>
    <name evidence="7" type="ORF">AM588_10003470</name>
</gene>
<evidence type="ECO:0000256" key="6">
    <source>
        <dbReference type="RuleBase" id="RU000461"/>
    </source>
</evidence>
<dbReference type="GO" id="GO:0006629">
    <property type="term" value="P:lipid metabolic process"/>
    <property type="evidence" value="ECO:0007669"/>
    <property type="project" value="UniProtKB-ARBA"/>
</dbReference>
<evidence type="ECO:0000256" key="3">
    <source>
        <dbReference type="ARBA" id="ARBA00023002"/>
    </source>
</evidence>
<evidence type="ECO:0000256" key="5">
    <source>
        <dbReference type="PIRSR" id="PIRSR602401-1"/>
    </source>
</evidence>
<reference evidence="7 8" key="1">
    <citation type="submission" date="2015-11" db="EMBL/GenBank/DDBJ databases">
        <title>Genomes and virulence difference between two physiological races of Phytophthora nicotianae.</title>
        <authorList>
            <person name="Liu H."/>
            <person name="Ma X."/>
            <person name="Yu H."/>
            <person name="Fang D."/>
            <person name="Li Y."/>
            <person name="Wang X."/>
            <person name="Wang W."/>
            <person name="Dong Y."/>
            <person name="Xiao B."/>
        </authorList>
    </citation>
    <scope>NUCLEOTIDE SEQUENCE [LARGE SCALE GENOMIC DNA]</scope>
    <source>
        <strain evidence="8">race 1</strain>
    </source>
</reference>
<evidence type="ECO:0000313" key="8">
    <source>
        <dbReference type="Proteomes" id="UP000054636"/>
    </source>
</evidence>
<comment type="cofactor">
    <cofactor evidence="5">
        <name>heme</name>
        <dbReference type="ChEBI" id="CHEBI:30413"/>
    </cofactor>
</comment>
<dbReference type="GO" id="GO:0004497">
    <property type="term" value="F:monooxygenase activity"/>
    <property type="evidence" value="ECO:0007669"/>
    <property type="project" value="UniProtKB-KW"/>
</dbReference>
<dbReference type="InterPro" id="IPR002401">
    <property type="entry name" value="Cyt_P450_E_grp-I"/>
</dbReference>
<dbReference type="PROSITE" id="PS00086">
    <property type="entry name" value="CYTOCHROME_P450"/>
    <property type="match status" value="1"/>
</dbReference>
<evidence type="ECO:0000256" key="1">
    <source>
        <dbReference type="ARBA" id="ARBA00010617"/>
    </source>
</evidence>
<comment type="caution">
    <text evidence="7">The sequence shown here is derived from an EMBL/GenBank/DDBJ whole genome shotgun (WGS) entry which is preliminary data.</text>
</comment>
<dbReference type="Pfam" id="PF00067">
    <property type="entry name" value="p450"/>
    <property type="match status" value="1"/>
</dbReference>
<keyword evidence="2 5" id="KW-0479">Metal-binding</keyword>
<dbReference type="GO" id="GO:0020037">
    <property type="term" value="F:heme binding"/>
    <property type="evidence" value="ECO:0007669"/>
    <property type="project" value="InterPro"/>
</dbReference>
<keyword evidence="3 6" id="KW-0560">Oxidoreductase</keyword>
<evidence type="ECO:0000256" key="2">
    <source>
        <dbReference type="ARBA" id="ARBA00022723"/>
    </source>
</evidence>
<evidence type="ECO:0000313" key="7">
    <source>
        <dbReference type="EMBL" id="KUF92134.1"/>
    </source>
</evidence>
<organism evidence="7 8">
    <name type="scientific">Phytophthora nicotianae</name>
    <name type="common">Potato buckeye rot agent</name>
    <name type="synonym">Phytophthora parasitica</name>
    <dbReference type="NCBI Taxonomy" id="4792"/>
    <lineage>
        <taxon>Eukaryota</taxon>
        <taxon>Sar</taxon>
        <taxon>Stramenopiles</taxon>
        <taxon>Oomycota</taxon>
        <taxon>Peronosporomycetes</taxon>
        <taxon>Peronosporales</taxon>
        <taxon>Peronosporaceae</taxon>
        <taxon>Phytophthora</taxon>
    </lineage>
</organism>
<dbReference type="EMBL" id="LNFP01000503">
    <property type="protein sequence ID" value="KUF92134.1"/>
    <property type="molecule type" value="Genomic_DNA"/>
</dbReference>
<name>A0A0W8D737_PHYNI</name>
<evidence type="ECO:0000256" key="4">
    <source>
        <dbReference type="ARBA" id="ARBA00023004"/>
    </source>
</evidence>
<sequence>MLQSFFGDKLSLLNPVVPGLIAAAVVVAVYYTTETTELPIVEDAEEQDGKVVPKRVRYLPSKIPVLGNAMELLSNSERMHDWIADQIVPRNGEPFTLSLPGKDDMMFIAKPEHIEQVLKTQRHVRAGEHGHRYCALLLRTSHQRLGEDALEFKPERFIDSETGEIIPMTATKFAAFSAGPRICVGQNLAFVETKIVIASIVARFEMVPEPGQNVAYTQGISLGMMDPLMMRLKSV</sequence>
<dbReference type="InterPro" id="IPR017972">
    <property type="entry name" value="Cyt_P450_CS"/>
</dbReference>
<dbReference type="PRINTS" id="PR00463">
    <property type="entry name" value="EP450I"/>
</dbReference>
<dbReference type="GO" id="GO:0016705">
    <property type="term" value="F:oxidoreductase activity, acting on paired donors, with incorporation or reduction of molecular oxygen"/>
    <property type="evidence" value="ECO:0007669"/>
    <property type="project" value="InterPro"/>
</dbReference>
<dbReference type="GO" id="GO:0005506">
    <property type="term" value="F:iron ion binding"/>
    <property type="evidence" value="ECO:0007669"/>
    <property type="project" value="InterPro"/>
</dbReference>
<dbReference type="SUPFAM" id="SSF48264">
    <property type="entry name" value="Cytochrome P450"/>
    <property type="match status" value="1"/>
</dbReference>
<keyword evidence="6" id="KW-0503">Monooxygenase</keyword>
<dbReference type="InterPro" id="IPR001128">
    <property type="entry name" value="Cyt_P450"/>
</dbReference>
<dbReference type="InterPro" id="IPR036396">
    <property type="entry name" value="Cyt_P450_sf"/>
</dbReference>
<feature type="binding site" description="axial binding residue" evidence="5">
    <location>
        <position position="183"/>
    </location>
    <ligand>
        <name>heme</name>
        <dbReference type="ChEBI" id="CHEBI:30413"/>
    </ligand>
    <ligandPart>
        <name>Fe</name>
        <dbReference type="ChEBI" id="CHEBI:18248"/>
    </ligandPart>
</feature>
<evidence type="ECO:0008006" key="9">
    <source>
        <dbReference type="Google" id="ProtNLM"/>
    </source>
</evidence>
<dbReference type="PANTHER" id="PTHR24296">
    <property type="entry name" value="CYTOCHROME P450"/>
    <property type="match status" value="1"/>
</dbReference>
<dbReference type="Gene3D" id="1.10.630.10">
    <property type="entry name" value="Cytochrome P450"/>
    <property type="match status" value="2"/>
</dbReference>